<evidence type="ECO:0000256" key="5">
    <source>
        <dbReference type="ARBA" id="ARBA00022840"/>
    </source>
</evidence>
<dbReference type="PANTHER" id="PTHR43788:SF8">
    <property type="entry name" value="DNA-BINDING PROTEIN SMUBP-2"/>
    <property type="match status" value="1"/>
</dbReference>
<feature type="region of interest" description="Disordered" evidence="6">
    <location>
        <begin position="1"/>
        <end position="31"/>
    </location>
</feature>
<keyword evidence="3" id="KW-0378">Hydrolase</keyword>
<proteinExistence type="inferred from homology"/>
<name>A0ABR1NKK1_DIAER</name>
<dbReference type="PANTHER" id="PTHR43788">
    <property type="entry name" value="DNA2/NAM7 HELICASE FAMILY MEMBER"/>
    <property type="match status" value="1"/>
</dbReference>
<accession>A0ABR1NKK1</accession>
<evidence type="ECO:0000256" key="1">
    <source>
        <dbReference type="ARBA" id="ARBA00007913"/>
    </source>
</evidence>
<keyword evidence="2" id="KW-0547">Nucleotide-binding</keyword>
<evidence type="ECO:0000256" key="3">
    <source>
        <dbReference type="ARBA" id="ARBA00022801"/>
    </source>
</evidence>
<dbReference type="SUPFAM" id="SSF52540">
    <property type="entry name" value="P-loop containing nucleoside triphosphate hydrolases"/>
    <property type="match status" value="1"/>
</dbReference>
<evidence type="ECO:0000259" key="7">
    <source>
        <dbReference type="Pfam" id="PF13086"/>
    </source>
</evidence>
<protein>
    <recommendedName>
        <fullName evidence="11">DNA2/NAM7 helicase-like C-terminal domain-containing protein</fullName>
    </recommendedName>
</protein>
<evidence type="ECO:0008006" key="11">
    <source>
        <dbReference type="Google" id="ProtNLM"/>
    </source>
</evidence>
<keyword evidence="5" id="KW-0067">ATP-binding</keyword>
<sequence>MAGNTPQSTPGDAGSSSKSAKPTPATPAAPKTWAKDCAVLVDNLDGHVIASGKALGKASKIGARLVASRVVDTNHWMGFQLDFPLDQAANEASGFGVRHQLDRTVAGGKVLPYDQHRVTVKFPRGAINKVEDAPPTLLARFPNAHGKEKGLALVTVQLQDNADVVVDGFGLPFANPADPELESWVDNTRAIAGNYTLVDVLQQRKFYFLVAYVTREVQKNWDAGLLPAPFSYPYGTDHDWDMLRYRVLIEQTKSPRAFQPAYRFDDDNSHVAVVTQTVAQDVVWLDDAASEIATVMFPAYFVNSGQLADDDTTRFYVVMPLTTEFRERFDSSWRRLTKVESFELLLWDDASDDEPKAHWECKIVDHPDGVDALAAHPTEKYELVLYVRRPLPGPAGTPAEDDDTKDKMELHRSLLRGTGFYQFMAAKPAVAGPDDASTAMDNLCLGDKAPAKLRQLPVVDLLGSDTYADAIVEEALPADRQRFRAYMTERLLGLGIMTAGPGFGKTTAVSAAAVAMCNKVGKVLCSGPTNVSVDNLASRVDKVTTRVVERFNKGKQPEDPARAKYNVVLRGFKPSDEVQAFENLLRNPHDREKAATSKWTFPLSGAFWLLALFHAEVPGVRQLRPDDSPALFELQKWIDEQEAFDTLRNLATGKTSWEEYSKGTMASPTTLEKLLKALVSRVDILCTTPAMTENHEIYSKWKTSKARAVVVDEAACIHRADLYCVWGNTLLPCVLGGDPRQLRPVVMTGSEEDTEGNLLHRLVEDGKISPLEALQASGIPVYRLLTQLRMADGMYDWLSELIYSDVPFEYAPSCRVDQPQFSLGRALEEYVQAKYPEVKPVPKDKLLPVFLHCEGSRVFVDELTKSKRSPDQVKIALNFLVDFVKTKQVDPARLALIAPYAANVDLINRMRKRPEYSALATMQPASTVYSFQGQEGDIAVVVMGTAYPRPGPGFTSDENRLTVSISRQKCGLLVVGDINVTGPFEEEDDGKGKGKGKGGKGGKGKAPAQERFMVEGDNGETYWTKATVMRNLYTKWYKLGRVVRVPVAPKATS</sequence>
<dbReference type="InterPro" id="IPR041679">
    <property type="entry name" value="DNA2/NAM7-like_C"/>
</dbReference>
<feature type="compositionally biased region" description="Basic residues" evidence="6">
    <location>
        <begin position="993"/>
        <end position="1003"/>
    </location>
</feature>
<reference evidence="9 10" key="1">
    <citation type="submission" date="2024-02" db="EMBL/GenBank/DDBJ databases">
        <title>De novo assembly and annotation of 12 fungi associated with fruit tree decline syndrome in Ontario, Canada.</title>
        <authorList>
            <person name="Sulman M."/>
            <person name="Ellouze W."/>
            <person name="Ilyukhin E."/>
        </authorList>
    </citation>
    <scope>NUCLEOTIDE SEQUENCE [LARGE SCALE GENOMIC DNA]</scope>
    <source>
        <strain evidence="9 10">M169</strain>
    </source>
</reference>
<dbReference type="EMBL" id="JAKNSF020000247">
    <property type="protein sequence ID" value="KAK7705176.1"/>
    <property type="molecule type" value="Genomic_DNA"/>
</dbReference>
<feature type="domain" description="DNA2/NAM7 helicase helicase" evidence="7">
    <location>
        <begin position="494"/>
        <end position="747"/>
    </location>
</feature>
<organism evidence="9 10">
    <name type="scientific">Diaporthe eres</name>
    <name type="common">Phomopsis oblonga</name>
    <dbReference type="NCBI Taxonomy" id="83184"/>
    <lineage>
        <taxon>Eukaryota</taxon>
        <taxon>Fungi</taxon>
        <taxon>Dikarya</taxon>
        <taxon>Ascomycota</taxon>
        <taxon>Pezizomycotina</taxon>
        <taxon>Sordariomycetes</taxon>
        <taxon>Sordariomycetidae</taxon>
        <taxon>Diaporthales</taxon>
        <taxon>Diaporthaceae</taxon>
        <taxon>Diaporthe</taxon>
        <taxon>Diaporthe eres species complex</taxon>
    </lineage>
</organism>
<evidence type="ECO:0000256" key="6">
    <source>
        <dbReference type="SAM" id="MobiDB-lite"/>
    </source>
</evidence>
<dbReference type="Proteomes" id="UP001430848">
    <property type="component" value="Unassembled WGS sequence"/>
</dbReference>
<evidence type="ECO:0000259" key="8">
    <source>
        <dbReference type="Pfam" id="PF13087"/>
    </source>
</evidence>
<comment type="caution">
    <text evidence="9">The sequence shown here is derived from an EMBL/GenBank/DDBJ whole genome shotgun (WGS) entry which is preliminary data.</text>
</comment>
<dbReference type="Gene3D" id="3.40.50.300">
    <property type="entry name" value="P-loop containing nucleotide triphosphate hydrolases"/>
    <property type="match status" value="2"/>
</dbReference>
<dbReference type="Pfam" id="PF13087">
    <property type="entry name" value="AAA_12"/>
    <property type="match status" value="1"/>
</dbReference>
<keyword evidence="10" id="KW-1185">Reference proteome</keyword>
<dbReference type="InterPro" id="IPR050534">
    <property type="entry name" value="Coronavir_polyprotein_1ab"/>
</dbReference>
<comment type="similarity">
    <text evidence="1">Belongs to the DNA2/NAM7 helicase family.</text>
</comment>
<evidence type="ECO:0000313" key="9">
    <source>
        <dbReference type="EMBL" id="KAK7705176.1"/>
    </source>
</evidence>
<evidence type="ECO:0000256" key="4">
    <source>
        <dbReference type="ARBA" id="ARBA00022806"/>
    </source>
</evidence>
<gene>
    <name evidence="9" type="ORF">SLS63_014172</name>
</gene>
<feature type="region of interest" description="Disordered" evidence="6">
    <location>
        <begin position="984"/>
        <end position="1010"/>
    </location>
</feature>
<dbReference type="Pfam" id="PF13086">
    <property type="entry name" value="AAA_11"/>
    <property type="match status" value="1"/>
</dbReference>
<evidence type="ECO:0000256" key="2">
    <source>
        <dbReference type="ARBA" id="ARBA00022741"/>
    </source>
</evidence>
<feature type="compositionally biased region" description="Polar residues" evidence="6">
    <location>
        <begin position="1"/>
        <end position="10"/>
    </location>
</feature>
<feature type="compositionally biased region" description="Low complexity" evidence="6">
    <location>
        <begin position="15"/>
        <end position="31"/>
    </location>
</feature>
<feature type="domain" description="DNA2/NAM7 helicase-like C-terminal" evidence="8">
    <location>
        <begin position="769"/>
        <end position="978"/>
    </location>
</feature>
<keyword evidence="4" id="KW-0347">Helicase</keyword>
<dbReference type="InterPro" id="IPR041677">
    <property type="entry name" value="DNA2/NAM7_AAA_11"/>
</dbReference>
<evidence type="ECO:0000313" key="10">
    <source>
        <dbReference type="Proteomes" id="UP001430848"/>
    </source>
</evidence>
<dbReference type="InterPro" id="IPR027417">
    <property type="entry name" value="P-loop_NTPase"/>
</dbReference>